<dbReference type="Gene3D" id="3.30.2350.10">
    <property type="entry name" value="Pseudouridine synthase"/>
    <property type="match status" value="2"/>
</dbReference>
<evidence type="ECO:0000256" key="4">
    <source>
        <dbReference type="ARBA" id="ARBA00023235"/>
    </source>
</evidence>
<dbReference type="Proteomes" id="UP000770661">
    <property type="component" value="Unassembled WGS sequence"/>
</dbReference>
<feature type="domain" description="tRNA pseudouridylate synthase B C-terminal" evidence="6">
    <location>
        <begin position="144"/>
        <end position="181"/>
    </location>
</feature>
<keyword evidence="4" id="KW-0413">Isomerase</keyword>
<name>A0A8J5CG01_CHIOP</name>
<evidence type="ECO:0000256" key="1">
    <source>
        <dbReference type="ARBA" id="ARBA00008999"/>
    </source>
</evidence>
<gene>
    <name evidence="7" type="primary">TRUB1</name>
    <name evidence="7" type="ORF">GWK47_022275</name>
</gene>
<dbReference type="InterPro" id="IPR020103">
    <property type="entry name" value="PsdUridine_synth_cat_dom_sf"/>
</dbReference>
<reference evidence="7" key="1">
    <citation type="submission" date="2020-07" db="EMBL/GenBank/DDBJ databases">
        <title>The High-quality genome of the commercially important snow crab, Chionoecetes opilio.</title>
        <authorList>
            <person name="Jeong J.-H."/>
            <person name="Ryu S."/>
        </authorList>
    </citation>
    <scope>NUCLEOTIDE SEQUENCE</scope>
    <source>
        <strain evidence="7">MADBK_172401_WGS</strain>
        <tissue evidence="7">Digestive gland</tissue>
    </source>
</reference>
<dbReference type="GO" id="GO:0006400">
    <property type="term" value="P:tRNA modification"/>
    <property type="evidence" value="ECO:0007669"/>
    <property type="project" value="TreeGrafter"/>
</dbReference>
<evidence type="ECO:0000256" key="3">
    <source>
        <dbReference type="ARBA" id="ARBA00022694"/>
    </source>
</evidence>
<accession>A0A8J5CG01</accession>
<dbReference type="SUPFAM" id="SSF55120">
    <property type="entry name" value="Pseudouridine synthase"/>
    <property type="match status" value="1"/>
</dbReference>
<proteinExistence type="inferred from homology"/>
<dbReference type="InterPro" id="IPR014780">
    <property type="entry name" value="tRNA_psdUridine_synth_TruB"/>
</dbReference>
<dbReference type="OrthoDB" id="9995526at2759"/>
<comment type="caution">
    <text evidence="7">The sequence shown here is derived from an EMBL/GenBank/DDBJ whole genome shotgun (WGS) entry which is preliminary data.</text>
</comment>
<sequence>MALSTLHGVFPILKPTRITSAQALNRLKEKLLTEIRGSTIGDAQHTIKMGHGGTLDSCASGVLEHVTENVVKEKLSHFLGRIQQVPPAYSALKKDGKRYSDWTKEGVSLDIAPREVCCYELKLQDFTPPFFTLLVEAGSGFYVRSLVHDLGHAVGSCAHLTELERTKQGPLSLSDALTEHQWTLDAVTSSITKHSGSINKYYRSHQLTSKTDMW</sequence>
<feature type="domain" description="Pseudouridine synthase II N-terminal" evidence="5">
    <location>
        <begin position="64"/>
        <end position="143"/>
    </location>
</feature>
<protein>
    <recommendedName>
        <fullName evidence="2">tRNA pseudouridine(55) synthase</fullName>
        <ecNumber evidence="2">5.4.99.25</ecNumber>
    </recommendedName>
</protein>
<dbReference type="EC" id="5.4.99.25" evidence="2"/>
<dbReference type="GO" id="GO:0005634">
    <property type="term" value="C:nucleus"/>
    <property type="evidence" value="ECO:0007669"/>
    <property type="project" value="TreeGrafter"/>
</dbReference>
<dbReference type="GO" id="GO:0160148">
    <property type="term" value="F:tRNA pseudouridine(55) synthase activity"/>
    <property type="evidence" value="ECO:0007669"/>
    <property type="project" value="UniProtKB-EC"/>
</dbReference>
<dbReference type="InterPro" id="IPR032819">
    <property type="entry name" value="TruB_C"/>
</dbReference>
<evidence type="ECO:0000256" key="2">
    <source>
        <dbReference type="ARBA" id="ARBA00012787"/>
    </source>
</evidence>
<evidence type="ECO:0000313" key="7">
    <source>
        <dbReference type="EMBL" id="KAG0710700.1"/>
    </source>
</evidence>
<dbReference type="Pfam" id="PF16198">
    <property type="entry name" value="TruB_C_2"/>
    <property type="match status" value="1"/>
</dbReference>
<dbReference type="GO" id="GO:0003723">
    <property type="term" value="F:RNA binding"/>
    <property type="evidence" value="ECO:0007669"/>
    <property type="project" value="InterPro"/>
</dbReference>
<dbReference type="GO" id="GO:1990481">
    <property type="term" value="P:mRNA pseudouridine synthesis"/>
    <property type="evidence" value="ECO:0007669"/>
    <property type="project" value="TreeGrafter"/>
</dbReference>
<dbReference type="Pfam" id="PF01509">
    <property type="entry name" value="TruB_N"/>
    <property type="match status" value="1"/>
</dbReference>
<dbReference type="PANTHER" id="PTHR13767">
    <property type="entry name" value="TRNA-PSEUDOURIDINE SYNTHASE"/>
    <property type="match status" value="1"/>
</dbReference>
<dbReference type="EMBL" id="JACEEZ010023955">
    <property type="protein sequence ID" value="KAG0710700.1"/>
    <property type="molecule type" value="Genomic_DNA"/>
</dbReference>
<dbReference type="AlphaFoldDB" id="A0A8J5CG01"/>
<evidence type="ECO:0000313" key="8">
    <source>
        <dbReference type="Proteomes" id="UP000770661"/>
    </source>
</evidence>
<evidence type="ECO:0000259" key="6">
    <source>
        <dbReference type="Pfam" id="PF16198"/>
    </source>
</evidence>
<evidence type="ECO:0000259" key="5">
    <source>
        <dbReference type="Pfam" id="PF01509"/>
    </source>
</evidence>
<dbReference type="PANTHER" id="PTHR13767:SF2">
    <property type="entry name" value="PSEUDOURIDYLATE SYNTHASE TRUB1"/>
    <property type="match status" value="1"/>
</dbReference>
<organism evidence="7 8">
    <name type="scientific">Chionoecetes opilio</name>
    <name type="common">Atlantic snow crab</name>
    <name type="synonym">Cancer opilio</name>
    <dbReference type="NCBI Taxonomy" id="41210"/>
    <lineage>
        <taxon>Eukaryota</taxon>
        <taxon>Metazoa</taxon>
        <taxon>Ecdysozoa</taxon>
        <taxon>Arthropoda</taxon>
        <taxon>Crustacea</taxon>
        <taxon>Multicrustacea</taxon>
        <taxon>Malacostraca</taxon>
        <taxon>Eumalacostraca</taxon>
        <taxon>Eucarida</taxon>
        <taxon>Decapoda</taxon>
        <taxon>Pleocyemata</taxon>
        <taxon>Brachyura</taxon>
        <taxon>Eubrachyura</taxon>
        <taxon>Majoidea</taxon>
        <taxon>Majidae</taxon>
        <taxon>Chionoecetes</taxon>
    </lineage>
</organism>
<comment type="similarity">
    <text evidence="1">Belongs to the pseudouridine synthase TruB family.</text>
</comment>
<keyword evidence="3" id="KW-0819">tRNA processing</keyword>
<dbReference type="InterPro" id="IPR002501">
    <property type="entry name" value="PsdUridine_synth_N"/>
</dbReference>
<keyword evidence="8" id="KW-1185">Reference proteome</keyword>